<evidence type="ECO:0000313" key="1">
    <source>
        <dbReference type="EMBL" id="EUC30499.1"/>
    </source>
</evidence>
<dbReference type="KEGG" id="bze:COCCADRAFT_60761"/>
<sequence>MARLCFEAHMLRQQEAGITDYTSYARQDYQQDLTCMFTYAHAKGQFRKGTAARHLIPRLANITPRSRHDKIALVDAFLQHYESVKCDLLFIKGAITANAQIDLDAVTAIRDCLSGLHLSLAKGVKWRTIIPYTPLPKACLPMVRDFVASSKHYHFLGDLTHTVVDIETWLNPPPP</sequence>
<keyword evidence="2" id="KW-1185">Reference proteome</keyword>
<dbReference type="HOGENOM" id="CLU_1536114_0_0_1"/>
<accession>W6Y5P8</accession>
<proteinExistence type="predicted"/>
<dbReference type="GeneID" id="19150298"/>
<dbReference type="RefSeq" id="XP_007715185.1">
    <property type="nucleotide sequence ID" value="XM_007716995.1"/>
</dbReference>
<protein>
    <submittedName>
        <fullName evidence="1">Uncharacterized protein</fullName>
    </submittedName>
</protein>
<evidence type="ECO:0000313" key="2">
    <source>
        <dbReference type="Proteomes" id="UP000053841"/>
    </source>
</evidence>
<dbReference type="STRING" id="930089.W6Y5P8"/>
<name>W6Y5P8_COCC2</name>
<dbReference type="Proteomes" id="UP000053841">
    <property type="component" value="Unassembled WGS sequence"/>
</dbReference>
<dbReference type="AlphaFoldDB" id="W6Y5P8"/>
<organism evidence="1 2">
    <name type="scientific">Cochliobolus carbonum (strain 26-R-13)</name>
    <name type="common">Maize leaf spot fungus</name>
    <name type="synonym">Bipolaris zeicola</name>
    <dbReference type="NCBI Taxonomy" id="930089"/>
    <lineage>
        <taxon>Eukaryota</taxon>
        <taxon>Fungi</taxon>
        <taxon>Dikarya</taxon>
        <taxon>Ascomycota</taxon>
        <taxon>Pezizomycotina</taxon>
        <taxon>Dothideomycetes</taxon>
        <taxon>Pleosporomycetidae</taxon>
        <taxon>Pleosporales</taxon>
        <taxon>Pleosporineae</taxon>
        <taxon>Pleosporaceae</taxon>
        <taxon>Bipolaris</taxon>
    </lineage>
</organism>
<dbReference type="OrthoDB" id="6285980at2759"/>
<feature type="non-terminal residue" evidence="1">
    <location>
        <position position="175"/>
    </location>
</feature>
<dbReference type="EMBL" id="KI964698">
    <property type="protein sequence ID" value="EUC30499.1"/>
    <property type="molecule type" value="Genomic_DNA"/>
</dbReference>
<reference evidence="1 2" key="1">
    <citation type="journal article" date="2013" name="PLoS Genet.">
        <title>Comparative genome structure, secondary metabolite, and effector coding capacity across Cochliobolus pathogens.</title>
        <authorList>
            <person name="Condon B.J."/>
            <person name="Leng Y."/>
            <person name="Wu D."/>
            <person name="Bushley K.E."/>
            <person name="Ohm R.A."/>
            <person name="Otillar R."/>
            <person name="Martin J."/>
            <person name="Schackwitz W."/>
            <person name="Grimwood J."/>
            <person name="MohdZainudin N."/>
            <person name="Xue C."/>
            <person name="Wang R."/>
            <person name="Manning V.A."/>
            <person name="Dhillon B."/>
            <person name="Tu Z.J."/>
            <person name="Steffenson B.J."/>
            <person name="Salamov A."/>
            <person name="Sun H."/>
            <person name="Lowry S."/>
            <person name="LaButti K."/>
            <person name="Han J."/>
            <person name="Copeland A."/>
            <person name="Lindquist E."/>
            <person name="Barry K."/>
            <person name="Schmutz J."/>
            <person name="Baker S.E."/>
            <person name="Ciuffetti L.M."/>
            <person name="Grigoriev I.V."/>
            <person name="Zhong S."/>
            <person name="Turgeon B.G."/>
        </authorList>
    </citation>
    <scope>NUCLEOTIDE SEQUENCE [LARGE SCALE GENOMIC DNA]</scope>
    <source>
        <strain evidence="1 2">26-R-13</strain>
    </source>
</reference>
<gene>
    <name evidence="1" type="ORF">COCCADRAFT_60761</name>
</gene>